<dbReference type="Pfam" id="PF02518">
    <property type="entry name" value="HATPase_c"/>
    <property type="match status" value="1"/>
</dbReference>
<evidence type="ECO:0000256" key="4">
    <source>
        <dbReference type="PROSITE-ProRule" id="PRU00169"/>
    </source>
</evidence>
<accession>A0A1M7BU18</accession>
<dbReference type="InterPro" id="IPR011006">
    <property type="entry name" value="CheY-like_superfamily"/>
</dbReference>
<evidence type="ECO:0000259" key="7">
    <source>
        <dbReference type="PROSITE" id="PS50109"/>
    </source>
</evidence>
<dbReference type="AlphaFoldDB" id="A0A1M7BU18"/>
<dbReference type="InterPro" id="IPR000014">
    <property type="entry name" value="PAS"/>
</dbReference>
<evidence type="ECO:0000313" key="9">
    <source>
        <dbReference type="EMBL" id="SHL58502.1"/>
    </source>
</evidence>
<dbReference type="SUPFAM" id="SSF55785">
    <property type="entry name" value="PYP-like sensor domain (PAS domain)"/>
    <property type="match status" value="3"/>
</dbReference>
<dbReference type="Pfam" id="PF08448">
    <property type="entry name" value="PAS_4"/>
    <property type="match status" value="2"/>
</dbReference>
<dbReference type="SMART" id="SM00091">
    <property type="entry name" value="PAS"/>
    <property type="match status" value="3"/>
</dbReference>
<keyword evidence="9" id="KW-0418">Kinase</keyword>
<dbReference type="InterPro" id="IPR036097">
    <property type="entry name" value="HisK_dim/P_sf"/>
</dbReference>
<dbReference type="GO" id="GO:0000155">
    <property type="term" value="F:phosphorelay sensor kinase activity"/>
    <property type="evidence" value="ECO:0007669"/>
    <property type="project" value="InterPro"/>
</dbReference>
<dbReference type="SMART" id="SM00448">
    <property type="entry name" value="REC"/>
    <property type="match status" value="1"/>
</dbReference>
<dbReference type="SMART" id="SM00388">
    <property type="entry name" value="HisKA"/>
    <property type="match status" value="1"/>
</dbReference>
<dbReference type="PROSITE" id="PS50110">
    <property type="entry name" value="RESPONSE_REGULATORY"/>
    <property type="match status" value="1"/>
</dbReference>
<evidence type="ECO:0000256" key="5">
    <source>
        <dbReference type="SAM" id="MobiDB-lite"/>
    </source>
</evidence>
<dbReference type="EC" id="2.7.13.3" evidence="2"/>
<dbReference type="InterPro" id="IPR013656">
    <property type="entry name" value="PAS_4"/>
</dbReference>
<protein>
    <recommendedName>
        <fullName evidence="2">histidine kinase</fullName>
        <ecNumber evidence="2">2.7.13.3</ecNumber>
    </recommendedName>
</protein>
<keyword evidence="3 4" id="KW-0597">Phosphoprotein</keyword>
<evidence type="ECO:0000256" key="2">
    <source>
        <dbReference type="ARBA" id="ARBA00012438"/>
    </source>
</evidence>
<feature type="modified residue" description="4-aspartylphosphate" evidence="4">
    <location>
        <position position="793"/>
    </location>
</feature>
<dbReference type="SUPFAM" id="SSF47384">
    <property type="entry name" value="Homodimeric domain of signal transducing histidine kinase"/>
    <property type="match status" value="1"/>
</dbReference>
<dbReference type="Pfam" id="PF00512">
    <property type="entry name" value="HisKA"/>
    <property type="match status" value="1"/>
</dbReference>
<sequence length="862" mass="93889">MSTGYDPAMTAELDNDPSREPLAVHEPARRSGSIVLVLLVAGGIVAVAVALMTIGRAQAQPYILGLLALLAMVGLFNLFAFAAGIIRFADRTMDDPVKGRIADQAYDGLAVTDARGHVVYSNAAYLALTGASSAQDVRPVERVFIGNPDVSEAVFRLLKAAREGKRQQEEVRIAGHDGSLGRWLRMRVRPLGESKREAKYAVWSIADITRDRERQEDVFQELQHAIEYLDHAPCGFFSVNAAGDLVYVNATLANWLDHDLAEIGSGGLKLTDIVSGDGAALLTSIVPVPGEVKTEVFDIDLRMRGGKTMPVRLYHKLAFGADGVPGASRTLVISRARDERADPQRAAEVRFMRFFDHTPMAIATVDRGGTVVRANARFAKLAQSIGPDGVAAKSIFRAVNPRDRGLLIAAINHAADRQGDIPPVEAMLDGAKERWGQFFVTAVEEGERETEAAIVYMLETTERRALENQINQSQKMDMVGQLAGGIAHDFNNVLSAIMMANDFLLNAHKPTDPSFQDIMQIKQNATRAATLVRQLLAFSRRQTLRPQVLDMGDALSDLTMLLRRLIGEKVKLDLVHGRDLWPVKVDVSQFEQVIVNLAVNARDAMPDGGKLTVRTANVTTEEAGQLAYKGMPAAEYVRIDIIDTGTGIAPDIVDKIFEPFFSTKEVGKGTGLGLSTVYGIVKQTGGFVYVDSEADKGTSFHIFLPRHHPEQEVQSDAHAMNGAAKETPAEAKPRADLTGQGTILLVEDEEGLRSLNARGLRSRGYSVIEASNGVEALEALEEKDGAVDLVVSDVVMPEMDGPTLLKTMRGRNPDLKIIFVSGYAEDAFEKSLPENQQFAFLPKPFTLTQLVAAVKETMTSRQ</sequence>
<dbReference type="CDD" id="cd00082">
    <property type="entry name" value="HisKA"/>
    <property type="match status" value="1"/>
</dbReference>
<evidence type="ECO:0000256" key="1">
    <source>
        <dbReference type="ARBA" id="ARBA00000085"/>
    </source>
</evidence>
<dbReference type="EMBL" id="LT670844">
    <property type="protein sequence ID" value="SHL58502.1"/>
    <property type="molecule type" value="Genomic_DNA"/>
</dbReference>
<dbReference type="Proteomes" id="UP000189935">
    <property type="component" value="Chromosome I"/>
</dbReference>
<comment type="catalytic activity">
    <reaction evidence="1">
        <text>ATP + protein L-histidine = ADP + protein N-phospho-L-histidine.</text>
        <dbReference type="EC" id="2.7.13.3"/>
    </reaction>
</comment>
<dbReference type="InterPro" id="IPR036890">
    <property type="entry name" value="HATPase_C_sf"/>
</dbReference>
<evidence type="ECO:0000256" key="6">
    <source>
        <dbReference type="SAM" id="Phobius"/>
    </source>
</evidence>
<gene>
    <name evidence="9" type="ORF">SAMN05444159_6289</name>
</gene>
<keyword evidence="9" id="KW-0808">Transferase</keyword>
<feature type="domain" description="Response regulatory" evidence="8">
    <location>
        <begin position="742"/>
        <end position="858"/>
    </location>
</feature>
<dbReference type="InterPro" id="IPR001789">
    <property type="entry name" value="Sig_transdc_resp-reg_receiver"/>
</dbReference>
<dbReference type="InterPro" id="IPR003661">
    <property type="entry name" value="HisK_dim/P_dom"/>
</dbReference>
<dbReference type="PROSITE" id="PS50109">
    <property type="entry name" value="HIS_KIN"/>
    <property type="match status" value="1"/>
</dbReference>
<dbReference type="InterPro" id="IPR003594">
    <property type="entry name" value="HATPase_dom"/>
</dbReference>
<dbReference type="SUPFAM" id="SSF52172">
    <property type="entry name" value="CheY-like"/>
    <property type="match status" value="1"/>
</dbReference>
<dbReference type="NCBIfam" id="NF046020">
    <property type="entry name" value="HisKinCckABruc"/>
    <property type="match status" value="1"/>
</dbReference>
<keyword evidence="6" id="KW-0472">Membrane</keyword>
<feature type="domain" description="Histidine kinase" evidence="7">
    <location>
        <begin position="485"/>
        <end position="708"/>
    </location>
</feature>
<organism evidence="9 10">
    <name type="scientific">Bradyrhizobium lablabi</name>
    <dbReference type="NCBI Taxonomy" id="722472"/>
    <lineage>
        <taxon>Bacteria</taxon>
        <taxon>Pseudomonadati</taxon>
        <taxon>Pseudomonadota</taxon>
        <taxon>Alphaproteobacteria</taxon>
        <taxon>Hyphomicrobiales</taxon>
        <taxon>Nitrobacteraceae</taxon>
        <taxon>Bradyrhizobium</taxon>
    </lineage>
</organism>
<feature type="transmembrane region" description="Helical" evidence="6">
    <location>
        <begin position="34"/>
        <end position="55"/>
    </location>
</feature>
<keyword evidence="6" id="KW-0812">Transmembrane</keyword>
<dbReference type="Gene3D" id="1.10.287.130">
    <property type="match status" value="1"/>
</dbReference>
<keyword evidence="6" id="KW-1133">Transmembrane helix</keyword>
<dbReference type="CDD" id="cd00130">
    <property type="entry name" value="PAS"/>
    <property type="match status" value="1"/>
</dbReference>
<evidence type="ECO:0000313" key="10">
    <source>
        <dbReference type="Proteomes" id="UP000189935"/>
    </source>
</evidence>
<feature type="transmembrane region" description="Helical" evidence="6">
    <location>
        <begin position="62"/>
        <end position="86"/>
    </location>
</feature>
<dbReference type="Gene3D" id="3.30.450.20">
    <property type="entry name" value="PAS domain"/>
    <property type="match status" value="2"/>
</dbReference>
<dbReference type="InterPro" id="IPR004358">
    <property type="entry name" value="Sig_transdc_His_kin-like_C"/>
</dbReference>
<name>A0A1M7BU18_9BRAD</name>
<reference evidence="9 10" key="1">
    <citation type="submission" date="2016-11" db="EMBL/GenBank/DDBJ databases">
        <authorList>
            <person name="Jaros S."/>
            <person name="Januszkiewicz K."/>
            <person name="Wedrychowicz H."/>
        </authorList>
    </citation>
    <scope>NUCLEOTIDE SEQUENCE [LARGE SCALE GENOMIC DNA]</scope>
    <source>
        <strain evidence="9 10">GAS499</strain>
    </source>
</reference>
<feature type="region of interest" description="Disordered" evidence="5">
    <location>
        <begin position="1"/>
        <end position="21"/>
    </location>
</feature>
<dbReference type="SMART" id="SM00387">
    <property type="entry name" value="HATPase_c"/>
    <property type="match status" value="1"/>
</dbReference>
<dbReference type="FunFam" id="1.10.287.130:FF:000037">
    <property type="entry name" value="Hybrid sensor histidine kinase/response regulator"/>
    <property type="match status" value="1"/>
</dbReference>
<dbReference type="PANTHER" id="PTHR43065:SF42">
    <property type="entry name" value="TWO-COMPONENT SENSOR PPRA"/>
    <property type="match status" value="1"/>
</dbReference>
<dbReference type="PANTHER" id="PTHR43065">
    <property type="entry name" value="SENSOR HISTIDINE KINASE"/>
    <property type="match status" value="1"/>
</dbReference>
<dbReference type="SUPFAM" id="SSF55874">
    <property type="entry name" value="ATPase domain of HSP90 chaperone/DNA topoisomerase II/histidine kinase"/>
    <property type="match status" value="1"/>
</dbReference>
<dbReference type="NCBIfam" id="TIGR00229">
    <property type="entry name" value="sensory_box"/>
    <property type="match status" value="1"/>
</dbReference>
<evidence type="ECO:0000259" key="8">
    <source>
        <dbReference type="PROSITE" id="PS50110"/>
    </source>
</evidence>
<evidence type="ECO:0000256" key="3">
    <source>
        <dbReference type="ARBA" id="ARBA00022553"/>
    </source>
</evidence>
<dbReference type="Pfam" id="PF00072">
    <property type="entry name" value="Response_reg"/>
    <property type="match status" value="1"/>
</dbReference>
<proteinExistence type="predicted"/>
<dbReference type="InterPro" id="IPR035965">
    <property type="entry name" value="PAS-like_dom_sf"/>
</dbReference>
<dbReference type="PRINTS" id="PR00344">
    <property type="entry name" value="BCTRLSENSOR"/>
</dbReference>
<dbReference type="Gene3D" id="3.30.565.10">
    <property type="entry name" value="Histidine kinase-like ATPase, C-terminal domain"/>
    <property type="match status" value="1"/>
</dbReference>
<dbReference type="Gene3D" id="3.40.50.2300">
    <property type="match status" value="1"/>
</dbReference>
<dbReference type="InterPro" id="IPR005467">
    <property type="entry name" value="His_kinase_dom"/>
</dbReference>